<dbReference type="PANTHER" id="PTHR48021:SF1">
    <property type="entry name" value="GH07001P-RELATED"/>
    <property type="match status" value="1"/>
</dbReference>
<evidence type="ECO:0000256" key="5">
    <source>
        <dbReference type="SAM" id="Phobius"/>
    </source>
</evidence>
<keyword evidence="3 5" id="KW-1133">Transmembrane helix</keyword>
<proteinExistence type="predicted"/>
<feature type="transmembrane region" description="Helical" evidence="5">
    <location>
        <begin position="92"/>
        <end position="110"/>
    </location>
</feature>
<feature type="domain" description="Major facilitator superfamily (MFS) profile" evidence="6">
    <location>
        <begin position="1"/>
        <end position="326"/>
    </location>
</feature>
<dbReference type="EMBL" id="JASPKZ010007920">
    <property type="protein sequence ID" value="KAJ9581441.1"/>
    <property type="molecule type" value="Genomic_DNA"/>
</dbReference>
<evidence type="ECO:0000259" key="6">
    <source>
        <dbReference type="PROSITE" id="PS50850"/>
    </source>
</evidence>
<dbReference type="SUPFAM" id="SSF103473">
    <property type="entry name" value="MFS general substrate transporter"/>
    <property type="match status" value="1"/>
</dbReference>
<evidence type="ECO:0000256" key="3">
    <source>
        <dbReference type="ARBA" id="ARBA00022989"/>
    </source>
</evidence>
<gene>
    <name evidence="7" type="ORF">L9F63_023373</name>
</gene>
<keyword evidence="4 5" id="KW-0472">Membrane</keyword>
<feature type="transmembrane region" description="Helical" evidence="5">
    <location>
        <begin position="290"/>
        <end position="310"/>
    </location>
</feature>
<dbReference type="Gene3D" id="1.20.1250.20">
    <property type="entry name" value="MFS general substrate transporter like domains"/>
    <property type="match status" value="1"/>
</dbReference>
<feature type="non-terminal residue" evidence="7">
    <location>
        <position position="1"/>
    </location>
</feature>
<keyword evidence="8" id="KW-1185">Reference proteome</keyword>
<dbReference type="InterPro" id="IPR005828">
    <property type="entry name" value="MFS_sugar_transport-like"/>
</dbReference>
<reference evidence="7" key="1">
    <citation type="journal article" date="2023" name="IScience">
        <title>Live-bearing cockroach genome reveals convergent evolutionary mechanisms linked to viviparity in insects and beyond.</title>
        <authorList>
            <person name="Fouks B."/>
            <person name="Harrison M.C."/>
            <person name="Mikhailova A.A."/>
            <person name="Marchal E."/>
            <person name="English S."/>
            <person name="Carruthers M."/>
            <person name="Jennings E.C."/>
            <person name="Chiamaka E.L."/>
            <person name="Frigard R.A."/>
            <person name="Pippel M."/>
            <person name="Attardo G.M."/>
            <person name="Benoit J.B."/>
            <person name="Bornberg-Bauer E."/>
            <person name="Tobe S.S."/>
        </authorList>
    </citation>
    <scope>NUCLEOTIDE SEQUENCE</scope>
    <source>
        <strain evidence="7">Stay&amp;Tobe</strain>
    </source>
</reference>
<feature type="transmembrane region" description="Helical" evidence="5">
    <location>
        <begin position="116"/>
        <end position="137"/>
    </location>
</feature>
<dbReference type="InterPro" id="IPR005829">
    <property type="entry name" value="Sugar_transporter_CS"/>
</dbReference>
<feature type="transmembrane region" description="Helical" evidence="5">
    <location>
        <begin position="149"/>
        <end position="166"/>
    </location>
</feature>
<keyword evidence="2 5" id="KW-0812">Transmembrane</keyword>
<evidence type="ECO:0000256" key="4">
    <source>
        <dbReference type="ARBA" id="ARBA00023136"/>
    </source>
</evidence>
<dbReference type="GO" id="GO:0016020">
    <property type="term" value="C:membrane"/>
    <property type="evidence" value="ECO:0007669"/>
    <property type="project" value="UniProtKB-SubCell"/>
</dbReference>
<dbReference type="Pfam" id="PF00083">
    <property type="entry name" value="Sugar_tr"/>
    <property type="match status" value="1"/>
</dbReference>
<feature type="non-terminal residue" evidence="7">
    <location>
        <position position="326"/>
    </location>
</feature>
<dbReference type="AlphaFoldDB" id="A0AAD8E937"/>
<dbReference type="InterPro" id="IPR036259">
    <property type="entry name" value="MFS_trans_sf"/>
</dbReference>
<feature type="transmembrane region" description="Helical" evidence="5">
    <location>
        <begin position="172"/>
        <end position="196"/>
    </location>
</feature>
<dbReference type="InterPro" id="IPR020846">
    <property type="entry name" value="MFS_dom"/>
</dbReference>
<dbReference type="PANTHER" id="PTHR48021">
    <property type="match status" value="1"/>
</dbReference>
<comment type="caution">
    <text evidence="7">The sequence shown here is derived from an EMBL/GenBank/DDBJ whole genome shotgun (WGS) entry which is preliminary data.</text>
</comment>
<protein>
    <recommendedName>
        <fullName evidence="6">Major facilitator superfamily (MFS) profile domain-containing protein</fullName>
    </recommendedName>
</protein>
<organism evidence="7 8">
    <name type="scientific">Diploptera punctata</name>
    <name type="common">Pacific beetle cockroach</name>
    <dbReference type="NCBI Taxonomy" id="6984"/>
    <lineage>
        <taxon>Eukaryota</taxon>
        <taxon>Metazoa</taxon>
        <taxon>Ecdysozoa</taxon>
        <taxon>Arthropoda</taxon>
        <taxon>Hexapoda</taxon>
        <taxon>Insecta</taxon>
        <taxon>Pterygota</taxon>
        <taxon>Neoptera</taxon>
        <taxon>Polyneoptera</taxon>
        <taxon>Dictyoptera</taxon>
        <taxon>Blattodea</taxon>
        <taxon>Blaberoidea</taxon>
        <taxon>Blaberidae</taxon>
        <taxon>Diplopterinae</taxon>
        <taxon>Diploptera</taxon>
    </lineage>
</organism>
<evidence type="ECO:0000313" key="7">
    <source>
        <dbReference type="EMBL" id="KAJ9581441.1"/>
    </source>
</evidence>
<sequence>FLPTAKLFHLKLKKRSTETHCDVTMDNTRNRQFIVSLYALVGVVLAGGVLSWDQNRYSLTIGPVTYCVTAGAVFGSLLSVISTDYLGRKPTLMISSTLFFYSWTMILYSSSHAMLVAARFIAGVATGLLSVVAPIYIGEISFKSRRETLSSLIYILINVGVLLMYLCQNTWAIFQVWAEGIFSALSLLSILLLFFIPESPYFLINKDKSKAKSTLQYLRSPDPSEELNELISEVGKSPTGLPTLDMMNSFDTRKALVITSFLFMTQTSCGVVLIKFLSTNGHVFTGDMKLYRILFGVFLLLQVLIAMMYWKFVTDARRKRIMLATL</sequence>
<dbReference type="InterPro" id="IPR050549">
    <property type="entry name" value="MFS_Trehalose_Transporter"/>
</dbReference>
<dbReference type="PROSITE" id="PS50850">
    <property type="entry name" value="MFS"/>
    <property type="match status" value="1"/>
</dbReference>
<dbReference type="PROSITE" id="PS00217">
    <property type="entry name" value="SUGAR_TRANSPORT_2"/>
    <property type="match status" value="1"/>
</dbReference>
<name>A0AAD8E937_DIPPU</name>
<dbReference type="Proteomes" id="UP001233999">
    <property type="component" value="Unassembled WGS sequence"/>
</dbReference>
<dbReference type="GO" id="GO:0022857">
    <property type="term" value="F:transmembrane transporter activity"/>
    <property type="evidence" value="ECO:0007669"/>
    <property type="project" value="InterPro"/>
</dbReference>
<reference evidence="7" key="2">
    <citation type="submission" date="2023-05" db="EMBL/GenBank/DDBJ databases">
        <authorList>
            <person name="Fouks B."/>
        </authorList>
    </citation>
    <scope>NUCLEOTIDE SEQUENCE</scope>
    <source>
        <strain evidence="7">Stay&amp;Tobe</strain>
        <tissue evidence="7">Testes</tissue>
    </source>
</reference>
<accession>A0AAD8E937</accession>
<evidence type="ECO:0000313" key="8">
    <source>
        <dbReference type="Proteomes" id="UP001233999"/>
    </source>
</evidence>
<evidence type="ECO:0000256" key="1">
    <source>
        <dbReference type="ARBA" id="ARBA00004141"/>
    </source>
</evidence>
<feature type="transmembrane region" description="Helical" evidence="5">
    <location>
        <begin position="33"/>
        <end position="52"/>
    </location>
</feature>
<feature type="transmembrane region" description="Helical" evidence="5">
    <location>
        <begin position="58"/>
        <end position="80"/>
    </location>
</feature>
<evidence type="ECO:0000256" key="2">
    <source>
        <dbReference type="ARBA" id="ARBA00022692"/>
    </source>
</evidence>
<feature type="transmembrane region" description="Helical" evidence="5">
    <location>
        <begin position="255"/>
        <end position="278"/>
    </location>
</feature>
<comment type="subcellular location">
    <subcellularLocation>
        <location evidence="1">Membrane</location>
        <topology evidence="1">Multi-pass membrane protein</topology>
    </subcellularLocation>
</comment>